<keyword evidence="3" id="KW-1185">Reference proteome</keyword>
<sequence>MAVLIGAVSGGWAGGRISGRVPAAAVLAVAITGGLGLTVFYAHRYWRFVP</sequence>
<evidence type="ECO:0000313" key="3">
    <source>
        <dbReference type="Proteomes" id="UP001240150"/>
    </source>
</evidence>
<feature type="transmembrane region" description="Helical" evidence="1">
    <location>
        <begin position="23"/>
        <end position="42"/>
    </location>
</feature>
<protein>
    <recommendedName>
        <fullName evidence="4">Major facilitator superfamily (MFS) profile domain-containing protein</fullName>
    </recommendedName>
</protein>
<keyword evidence="1" id="KW-0472">Membrane</keyword>
<dbReference type="EMBL" id="CP126980">
    <property type="protein sequence ID" value="WIM93153.1"/>
    <property type="molecule type" value="Genomic_DNA"/>
</dbReference>
<evidence type="ECO:0008006" key="4">
    <source>
        <dbReference type="Google" id="ProtNLM"/>
    </source>
</evidence>
<proteinExistence type="predicted"/>
<keyword evidence="1" id="KW-0812">Transmembrane</keyword>
<gene>
    <name evidence="2" type="ORF">ACTOB_005120</name>
</gene>
<name>A0ABY8W7X8_9ACTN</name>
<dbReference type="RefSeq" id="WP_284914361.1">
    <property type="nucleotide sequence ID" value="NZ_CP126980.1"/>
</dbReference>
<dbReference type="Proteomes" id="UP001240150">
    <property type="component" value="Chromosome"/>
</dbReference>
<keyword evidence="1" id="KW-1133">Transmembrane helix</keyword>
<evidence type="ECO:0000256" key="1">
    <source>
        <dbReference type="SAM" id="Phobius"/>
    </source>
</evidence>
<organism evidence="2 3">
    <name type="scientific">Actinoplanes oblitus</name>
    <dbReference type="NCBI Taxonomy" id="3040509"/>
    <lineage>
        <taxon>Bacteria</taxon>
        <taxon>Bacillati</taxon>
        <taxon>Actinomycetota</taxon>
        <taxon>Actinomycetes</taxon>
        <taxon>Micromonosporales</taxon>
        <taxon>Micromonosporaceae</taxon>
        <taxon>Actinoplanes</taxon>
    </lineage>
</organism>
<accession>A0ABY8W7X8</accession>
<evidence type="ECO:0000313" key="2">
    <source>
        <dbReference type="EMBL" id="WIM93153.1"/>
    </source>
</evidence>
<reference evidence="2 3" key="1">
    <citation type="submission" date="2023-06" db="EMBL/GenBank/DDBJ databases">
        <authorList>
            <person name="Yushchuk O."/>
            <person name="Binda E."/>
            <person name="Ruckert-Reed C."/>
            <person name="Fedorenko V."/>
            <person name="Kalinowski J."/>
            <person name="Marinelli F."/>
        </authorList>
    </citation>
    <scope>NUCLEOTIDE SEQUENCE [LARGE SCALE GENOMIC DNA]</scope>
    <source>
        <strain evidence="2 3">NRRL 3884</strain>
    </source>
</reference>